<dbReference type="PANTHER" id="PTHR34856:SF2">
    <property type="entry name" value="PROTEIN NRFD"/>
    <property type="match status" value="1"/>
</dbReference>
<keyword evidence="5 7" id="KW-1133">Transmembrane helix</keyword>
<dbReference type="Pfam" id="PF03916">
    <property type="entry name" value="NrfD"/>
    <property type="match status" value="1"/>
</dbReference>
<keyword evidence="4 7" id="KW-0812">Transmembrane</keyword>
<dbReference type="KEGG" id="tzo:THMIRHAT_10780"/>
<dbReference type="EMBL" id="AP021888">
    <property type="protein sequence ID" value="BBP43332.1"/>
    <property type="molecule type" value="Genomic_DNA"/>
</dbReference>
<evidence type="ECO:0000256" key="4">
    <source>
        <dbReference type="ARBA" id="ARBA00022692"/>
    </source>
</evidence>
<sequence>MFYFGQEAWNWLVAVYLFLGGMGAMVMAISTLVHRLKVYGQDNTQLMIWGNLTGFAMLSIGSGMLFYHLLDHLAVWNVLLGVFRKPDAWIAWGTWSIIFGMIWGLVYTLPHIPTPKFLGWCQLLKFFKWFGTKYAGPMAWGTVFMSVFTAVYTGMLLQSFPAVDLWHNPGVPVLFTVSATSTALAVMLILQYVVVRANDHELRHGFERLDTWLIGIELVIIAAFYFYLSQGTSNSLVSFNILFSDPIWLYGFIALGLVVPFLINLAMVTHKIPTSGFLVIVSALLVLMGGYILRHYMLLAGMYELPYPH</sequence>
<dbReference type="InterPro" id="IPR052049">
    <property type="entry name" value="Electron_transfer_protein"/>
</dbReference>
<dbReference type="RefSeq" id="WP_173291147.1">
    <property type="nucleotide sequence ID" value="NZ_AP021888.1"/>
</dbReference>
<evidence type="ECO:0000313" key="9">
    <source>
        <dbReference type="Proteomes" id="UP000501466"/>
    </source>
</evidence>
<dbReference type="AlphaFoldDB" id="A0A6F8PMK0"/>
<evidence type="ECO:0000313" key="8">
    <source>
        <dbReference type="EMBL" id="BBP43332.1"/>
    </source>
</evidence>
<dbReference type="Gene3D" id="1.20.1630.10">
    <property type="entry name" value="Formate dehydrogenase/DMSO reductase domain"/>
    <property type="match status" value="1"/>
</dbReference>
<organism evidence="8 9">
    <name type="scientific">Thiosulfativibrio zosterae</name>
    <dbReference type="NCBI Taxonomy" id="2675053"/>
    <lineage>
        <taxon>Bacteria</taxon>
        <taxon>Pseudomonadati</taxon>
        <taxon>Pseudomonadota</taxon>
        <taxon>Gammaproteobacteria</taxon>
        <taxon>Thiotrichales</taxon>
        <taxon>Piscirickettsiaceae</taxon>
        <taxon>Thiosulfativibrio</taxon>
    </lineage>
</organism>
<evidence type="ECO:0000256" key="3">
    <source>
        <dbReference type="ARBA" id="ARBA00022475"/>
    </source>
</evidence>
<reference evidence="9" key="1">
    <citation type="submission" date="2019-11" db="EMBL/GenBank/DDBJ databases">
        <title>Isolation and characterization of two novel species in the genus Thiomicrorhabdus.</title>
        <authorList>
            <person name="Mochizuki J."/>
            <person name="Kojima H."/>
            <person name="Fukui M."/>
        </authorList>
    </citation>
    <scope>NUCLEOTIDE SEQUENCE [LARGE SCALE GENOMIC DNA]</scope>
    <source>
        <strain evidence="9">AkT22</strain>
    </source>
</reference>
<evidence type="ECO:0000256" key="6">
    <source>
        <dbReference type="ARBA" id="ARBA00023136"/>
    </source>
</evidence>
<comment type="subcellular location">
    <subcellularLocation>
        <location evidence="1">Cell membrane</location>
        <topology evidence="1">Multi-pass membrane protein</topology>
    </subcellularLocation>
</comment>
<gene>
    <name evidence="8" type="ORF">THMIRHAT_10780</name>
</gene>
<accession>A0A6F8PMK0</accession>
<feature type="transmembrane region" description="Helical" evidence="7">
    <location>
        <begin position="12"/>
        <end position="34"/>
    </location>
</feature>
<keyword evidence="3" id="KW-1003">Cell membrane</keyword>
<feature type="transmembrane region" description="Helical" evidence="7">
    <location>
        <begin position="275"/>
        <end position="293"/>
    </location>
</feature>
<keyword evidence="9" id="KW-1185">Reference proteome</keyword>
<dbReference type="GO" id="GO:0005886">
    <property type="term" value="C:plasma membrane"/>
    <property type="evidence" value="ECO:0007669"/>
    <property type="project" value="UniProtKB-SubCell"/>
</dbReference>
<feature type="transmembrane region" description="Helical" evidence="7">
    <location>
        <begin position="247"/>
        <end position="268"/>
    </location>
</feature>
<proteinExistence type="inferred from homology"/>
<keyword evidence="6 7" id="KW-0472">Membrane</keyword>
<feature type="transmembrane region" description="Helical" evidence="7">
    <location>
        <begin position="46"/>
        <end position="69"/>
    </location>
</feature>
<name>A0A6F8PMK0_9GAMM</name>
<protein>
    <submittedName>
        <fullName evidence="8">Polysulfide reductase</fullName>
    </submittedName>
</protein>
<comment type="similarity">
    <text evidence="2">Belongs to the NrfD family.</text>
</comment>
<feature type="transmembrane region" description="Helical" evidence="7">
    <location>
        <begin position="209"/>
        <end position="227"/>
    </location>
</feature>
<dbReference type="PANTHER" id="PTHR34856">
    <property type="entry name" value="PROTEIN NRFD"/>
    <property type="match status" value="1"/>
</dbReference>
<evidence type="ECO:0000256" key="1">
    <source>
        <dbReference type="ARBA" id="ARBA00004651"/>
    </source>
</evidence>
<evidence type="ECO:0000256" key="5">
    <source>
        <dbReference type="ARBA" id="ARBA00022989"/>
    </source>
</evidence>
<feature type="transmembrane region" description="Helical" evidence="7">
    <location>
        <begin position="89"/>
        <end position="109"/>
    </location>
</feature>
<dbReference type="Proteomes" id="UP000501466">
    <property type="component" value="Chromosome"/>
</dbReference>
<evidence type="ECO:0000256" key="2">
    <source>
        <dbReference type="ARBA" id="ARBA00008929"/>
    </source>
</evidence>
<evidence type="ECO:0000256" key="7">
    <source>
        <dbReference type="SAM" id="Phobius"/>
    </source>
</evidence>
<dbReference type="InterPro" id="IPR005614">
    <property type="entry name" value="NrfD-like"/>
</dbReference>
<feature type="transmembrane region" description="Helical" evidence="7">
    <location>
        <begin position="173"/>
        <end position="197"/>
    </location>
</feature>
<feature type="transmembrane region" description="Helical" evidence="7">
    <location>
        <begin position="134"/>
        <end position="153"/>
    </location>
</feature>